<evidence type="ECO:0000256" key="1">
    <source>
        <dbReference type="SAM" id="MobiDB-lite"/>
    </source>
</evidence>
<comment type="caution">
    <text evidence="3">The sequence shown here is derived from an EMBL/GenBank/DDBJ whole genome shotgun (WGS) entry which is preliminary data.</text>
</comment>
<reference evidence="3" key="1">
    <citation type="submission" date="2019-08" db="EMBL/GenBank/DDBJ databases">
        <title>The improved chromosome-level genome for the pearl oyster Pinctada fucata martensii using PacBio sequencing and Hi-C.</title>
        <authorList>
            <person name="Zheng Z."/>
        </authorList>
    </citation>
    <scope>NUCLEOTIDE SEQUENCE</scope>
    <source>
        <strain evidence="3">ZZ-2019</strain>
        <tissue evidence="3">Adductor muscle</tissue>
    </source>
</reference>
<dbReference type="SMART" id="SM00409">
    <property type="entry name" value="IG"/>
    <property type="match status" value="1"/>
</dbReference>
<dbReference type="PANTHER" id="PTHR22255">
    <property type="entry name" value="LP06548P"/>
    <property type="match status" value="1"/>
</dbReference>
<sequence length="3310" mass="367796">MNTVVDGSYHYTVVYNPGSVDDVNYYRFTCYVIEGNTSMVYASDNPRICGSNQDPRTKTTDGSGTLVMTSSYGNCNFPDTWDGSWYDSGMGDIKLRRADSAITSGWDITVDGQQVTSWTCQSQDTANNLMLFKADRFVETAGMKYNIFRCIQWTKLTNYSYIYYVKNDMESTAGNERLYKEQYDPNVNTWDTVTYCSPTSSPPVERYHTMVKSDHVSEVKQWCPVPLLGNFTYTHSDGVTTSCSGSSGLSVCPSWTTMTFDYSKCSTTQVFSQEGTAHCVHSIQSGDTYYTSVLNPGAVDGNTYHRFTCLTLRSLSSSVVQVSDSIGLCEEGQTADTRQTDGSGILTLTLLDGVCSLPGDLNATWYDSDLDLITFDNDRSKVTSGWPITVFNTTVSQWTCQNQNITNQYMLFKSDEIIEEGGIKYNVFKCIQWRKITPYSYRYYIMNDEDVNAGNVRVLVETYDPAVNNWPTDVYCNPAAGPGPEEYNVLVKQGHVTESKQWCPIPMRGIFSYIHNDGTTNTCGSGTSKMTLCPAWSTMSFNYSLCSTVQAFSQEGTVYCIDTVEDSGTYFTTVINPGHVDDSTYFRFTCFAFNVSGSLVYASDSKGSCEKGQNPKTKTTDGSGTLIMTTLYGSCSLPSGWTNSWYDSGMADVTFSGSGLTGWDITAFDDSVTSWTCQTGNTEYLLFKGDNEVNMDDRPLNVFRCIHITQITDYSYMYYPLAGKEGNSSDVRLILEAQDPEITSWDLNIYCNMSLKPGDGEYHMLIKKGFESDVKQWCPPPLRGNFTYVHDDGTSTTCSGSSNLAVCPSWTTMTFDYTLCSTPQAFSQEGIGYCVQTVQSGSTFYTTVLNPGTVDDVNYYRFTCYAISQNGTTVYASDSKGICETVQSSQVKEQDGSGTLVLTSNGMGICYSLWANEHVRTSGNQQNIFMCVKWTKITDNSYKYQVMNGSDTSQRIFMEKNYPSVTTWSTTPYCSPSSPPSTEEFHILVKKGMESSVSQWCPLPLRASFSYTHNNGVTTSCNTESDMSVCPTWTRMTFNYTQCPLTQAYSQGIVDCVYTVTVGQTYYTVVFNPGFVDGTTYQRFTCYALSNDGTNVYMSDNAGSCGVGQSPTVKTAYGSGTLTLTQKTSCRGACTFPDLWNGTWYDSQHGDIEMDITESTISNWRYNVSGTNITSWTCQTNHTQDNLLLFLSDQQVDINGVVYNVFKCIKWKRLTDYSYAYYTYNDIESRADNDRLLLEVHDPTVTSWSTNAYCNPVSLPSDQEYHVLVKQGQENSVKQWCPSPLIGSFIYTHNSGSLTTCASDSDLSVCNDWTTMMFDYTKCNTMQMFSQEGVVYCVHTVQSGNTYFTSVLNPGSVDNINTFRFTCFALSTSGTSILVSDSAGSCSAIQTSTAKQADGSGLLSLSQDDGNCSLPDEWNGSWMDSGYGDVIMDRINQKISGWSIEVNNVTLNEWTCHAENVTYGVGLQLFKADTIVEINEVRYNVFRCIQWYRITNISYYYYVMEDMNGESGNERVLLEEHDPTVFSWDITAHCNPTSGPAPEEYHVIVKNGMEAEAKQWCPLPLRGDHSYVHHTGSSSSCNSSSNLNVCPDWSTMVFNYSLCNTPQAFSAEGIVYCVNTIISGSTYYTTVVNPGRADGISYHRFSCYAVTSSGGQVTMSDSAGSCEVGQSSIMEQSDGGGVLTLTTNVGSCTLPSGWDGTWHDSGYGDVVFTSSTQGVTSGWGIQAYSSQVTSWTCVSEDTSQNRLLFIGDQDVNLFSIPQSAFLCVEWKQLTNHSFSYYIRANVEINAGSKRVLIQQKDTSITTYNVASYCNPTSGPGAEEYHVIVQQGYVEQVKQWCPIPLLGTFSYVHNDGSSGTCGTGSVLDVCSSWTTMLFNYTQCSTVQAFSLEGAVYCVNTVSSGGTYYTTVINPGTIDNSNYHRFTCFATSRSGSTVHVSDSVGICESNQSPLTKQTDGSGTLVLSPYDGSCSFPTTWDGTWYDSGMGDVNISQSDSSLSSGWDMTIFGTAITSWTCLTEDTSQNLLLFKSDTSPEQNSVQQNVFRCIKWSRLTNYSYAYYVYNDVNSNANNERVYIENQDASSTTFTISAYCSPSSPPGSEEYHVLVKQGYEDEVKQWCPIPLLGRFSYTHNDGSVTTCGSGSEMTTCSDWTKLRFDYSKCSTVQAFSDGDCTFPITWNSTWYDSATGDIEFNYDRHAIDSGWTINIHGTSVTSWTCQTNSSADNYILFKGDQLVDVNGEKYNAFRCIKWTKLTDHSYRYYIYNDQYANAGEQRVHVESHDPSVNSWNISDYCSPSSPPSSEEYNVLVKKGYEAEVRQWCPNIMLGTFSYMFNDGSTDRCTSSSELSVCPSWTTLQFDYSKCSETQVFSQEGQADCVDTVTSGSTYFTTVLNPGNVDHSTYHRFTCLSITKTGSNIYISDSQGSCQPGQNPTTKQTDGSGTLTLTPLYKNKFLKFLLSKLQDGNCTFPSQWDSTWYDSRAGDVTMGMSTHDVKSGWTFPVYDSNVTSFTCQSEDTDTNYFLFKSDNIVDHDGILYNVFLCMKWTRITDYSYYYYMWQDQSVNAGNERLLIEAHNPHVSAWNVTDYCSPTSPPSTIQFNTLVKQGHDNDVKQWCPNALLGTFYYTHDNGVNQTCGNGSVWEVCPSWTTMTFNYSQCSTIQAFSQEGTVHCVFTLLSGSTYYTSVFNPGTVDHQDYHRFTCLSVTADSSSDNVYVSDSQGSCEDGQTSTSKQADGSGTLWESTWYDSGKGQIEIVAPSKAVTSGWTVNAHGQNVDAWTCQAQDASNNLLLFKSDDTVTYNGQRYNVFRCIKWREMSPYSYYYYVQHDVDTNALGERVFLEIYDASVTSWDTNVYCSPTSAPSIEEFHTLVKKGFEPQVLQPCPTALLGTFTYTHNDGTIDTCATDSQLQLCPSWTNMVFDYTKCNTEQAFSLEGSVGCVMTLYEGNTSFTSVLNTGDVTNAAHDRFTCYSITRTDSMVYMSDDRGSCSDGQTPMVKQTDGSGTLTLTPSDVRSIAADQRLFIEDYSSSTRAWSTSKYCSPTNAPSNGEYHVMYKIGYENEIRQYCPSPTLGRFTYSHDDEGTVTCTGYSDLDVCSNRTSMVFNYTLCNTRQAFSVQPEPPVRISSSFAEDTAGSAFSFTCNGILRLQSGQLRWWIYRMGSPNPTELTENITSSSFEESRCAYNFSSTLIYIPSREDHGAVVRCTVDDIHFTSSTGRPEDNPNINSEPLSVLSDGNPNPNDTNSFDWFIRPIDGGNEDMAGSRSGVQTNGGRLSIRNLVVAHTGMFICVASNVINNVTYSERIEVEIIIGEAF</sequence>
<dbReference type="Proteomes" id="UP001186944">
    <property type="component" value="Unassembled WGS sequence"/>
</dbReference>
<dbReference type="PANTHER" id="PTHR22255:SF9">
    <property type="entry name" value="LP06548P"/>
    <property type="match status" value="1"/>
</dbReference>
<evidence type="ECO:0000259" key="2">
    <source>
        <dbReference type="PROSITE" id="PS50835"/>
    </source>
</evidence>
<dbReference type="PROSITE" id="PS50835">
    <property type="entry name" value="IG_LIKE"/>
    <property type="match status" value="1"/>
</dbReference>
<dbReference type="EMBL" id="VSWD01000007">
    <property type="protein sequence ID" value="KAK3097990.1"/>
    <property type="molecule type" value="Genomic_DNA"/>
</dbReference>
<feature type="compositionally biased region" description="Polar residues" evidence="1">
    <location>
        <begin position="2717"/>
        <end position="2734"/>
    </location>
</feature>
<dbReference type="InterPro" id="IPR003599">
    <property type="entry name" value="Ig_sub"/>
</dbReference>
<proteinExistence type="predicted"/>
<feature type="region of interest" description="Disordered" evidence="1">
    <location>
        <begin position="3209"/>
        <end position="3236"/>
    </location>
</feature>
<organism evidence="3 4">
    <name type="scientific">Pinctada imbricata</name>
    <name type="common">Atlantic pearl-oyster</name>
    <name type="synonym">Pinctada martensii</name>
    <dbReference type="NCBI Taxonomy" id="66713"/>
    <lineage>
        <taxon>Eukaryota</taxon>
        <taxon>Metazoa</taxon>
        <taxon>Spiralia</taxon>
        <taxon>Lophotrochozoa</taxon>
        <taxon>Mollusca</taxon>
        <taxon>Bivalvia</taxon>
        <taxon>Autobranchia</taxon>
        <taxon>Pteriomorphia</taxon>
        <taxon>Pterioida</taxon>
        <taxon>Pterioidea</taxon>
        <taxon>Pteriidae</taxon>
        <taxon>Pinctada</taxon>
    </lineage>
</organism>
<dbReference type="InterPro" id="IPR007110">
    <property type="entry name" value="Ig-like_dom"/>
</dbReference>
<accession>A0AA88Y9H2</accession>
<dbReference type="Pfam" id="PF23069">
    <property type="entry name" value="DUF7042"/>
    <property type="match status" value="11"/>
</dbReference>
<evidence type="ECO:0000313" key="3">
    <source>
        <dbReference type="EMBL" id="KAK3097990.1"/>
    </source>
</evidence>
<feature type="domain" description="Ig-like" evidence="2">
    <location>
        <begin position="3117"/>
        <end position="3222"/>
    </location>
</feature>
<dbReference type="InterPro" id="IPR036179">
    <property type="entry name" value="Ig-like_dom_sf"/>
</dbReference>
<dbReference type="InterPro" id="IPR055470">
    <property type="entry name" value="DUF7042"/>
</dbReference>
<feature type="region of interest" description="Disordered" evidence="1">
    <location>
        <begin position="2715"/>
        <end position="2734"/>
    </location>
</feature>
<keyword evidence="4" id="KW-1185">Reference proteome</keyword>
<protein>
    <recommendedName>
        <fullName evidence="2">Ig-like domain-containing protein</fullName>
    </recommendedName>
</protein>
<evidence type="ECO:0000313" key="4">
    <source>
        <dbReference type="Proteomes" id="UP001186944"/>
    </source>
</evidence>
<gene>
    <name evidence="3" type="ORF">FSP39_015096</name>
</gene>
<name>A0AA88Y9H2_PINIB</name>
<dbReference type="SUPFAM" id="SSF48726">
    <property type="entry name" value="Immunoglobulin"/>
    <property type="match status" value="1"/>
</dbReference>